<keyword evidence="2" id="KW-0732">Signal</keyword>
<proteinExistence type="inferred from homology"/>
<organism evidence="5 6">
    <name type="scientific">Canna indica</name>
    <name type="common">Indian-shot</name>
    <dbReference type="NCBI Taxonomy" id="4628"/>
    <lineage>
        <taxon>Eukaryota</taxon>
        <taxon>Viridiplantae</taxon>
        <taxon>Streptophyta</taxon>
        <taxon>Embryophyta</taxon>
        <taxon>Tracheophyta</taxon>
        <taxon>Spermatophyta</taxon>
        <taxon>Magnoliopsida</taxon>
        <taxon>Liliopsida</taxon>
        <taxon>Zingiberales</taxon>
        <taxon>Cannaceae</taxon>
        <taxon>Canna</taxon>
    </lineage>
</organism>
<evidence type="ECO:0000313" key="6">
    <source>
        <dbReference type="Proteomes" id="UP001327560"/>
    </source>
</evidence>
<accession>A0AAQ3QI67</accession>
<protein>
    <submittedName>
        <fullName evidence="5">GDSL esterase/lipase</fullName>
    </submittedName>
</protein>
<evidence type="ECO:0000256" key="3">
    <source>
        <dbReference type="ARBA" id="ARBA00022801"/>
    </source>
</evidence>
<keyword evidence="6" id="KW-1185">Reference proteome</keyword>
<dbReference type="CDD" id="cd01837">
    <property type="entry name" value="SGNH_plant_lipase_like"/>
    <property type="match status" value="1"/>
</dbReference>
<dbReference type="GO" id="GO:0016788">
    <property type="term" value="F:hydrolase activity, acting on ester bonds"/>
    <property type="evidence" value="ECO:0007669"/>
    <property type="project" value="InterPro"/>
</dbReference>
<evidence type="ECO:0000256" key="1">
    <source>
        <dbReference type="ARBA" id="ARBA00008668"/>
    </source>
</evidence>
<dbReference type="PANTHER" id="PTHR22835">
    <property type="entry name" value="ZINC FINGER FYVE DOMAIN CONTAINING PROTEIN"/>
    <property type="match status" value="1"/>
</dbReference>
<dbReference type="Proteomes" id="UP001327560">
    <property type="component" value="Chromosome 6"/>
</dbReference>
<dbReference type="InterPro" id="IPR036514">
    <property type="entry name" value="SGNH_hydro_sf"/>
</dbReference>
<keyword evidence="4" id="KW-0325">Glycoprotein</keyword>
<evidence type="ECO:0000256" key="2">
    <source>
        <dbReference type="ARBA" id="ARBA00022729"/>
    </source>
</evidence>
<gene>
    <name evidence="5" type="ORF">Cni_G19061</name>
</gene>
<dbReference type="Pfam" id="PF00657">
    <property type="entry name" value="Lipase_GDSL"/>
    <property type="match status" value="1"/>
</dbReference>
<evidence type="ECO:0000313" key="5">
    <source>
        <dbReference type="EMBL" id="WOL10306.1"/>
    </source>
</evidence>
<dbReference type="SUPFAM" id="SSF52266">
    <property type="entry name" value="SGNH hydrolase"/>
    <property type="match status" value="1"/>
</dbReference>
<dbReference type="InterPro" id="IPR035669">
    <property type="entry name" value="SGNH_plant_lipase-like"/>
</dbReference>
<sequence length="276" mass="30599">MGLPLVPPYRAGNSSKDFKLGANFAVGGACALDNAFFTAKVSNVTWTDYSLNTQLKWFEQLLLRRFPSVHWSKAIVRKSLFFLGEMGVNDYTHLLREKNGRDTINTYVPAVVHAIGSLVNNLIHRGAKAVVVSGIIPMGCLPAFLTSFQTQIATEYDPKTGCLTWLNELAKSHNLQLQNELGRFRKVHPEVKIFYADYYYSMMPFFNNPERLGFKEAMVACCGGGGPYNFSLSAICGSPTSSLCSDPSSYVSWDGVHLTEAACSIVAREILRGFQR</sequence>
<dbReference type="AlphaFoldDB" id="A0AAQ3QI67"/>
<dbReference type="Gene3D" id="3.40.50.1110">
    <property type="entry name" value="SGNH hydrolase"/>
    <property type="match status" value="1"/>
</dbReference>
<dbReference type="PANTHER" id="PTHR22835:SF663">
    <property type="entry name" value="LIPASE-LIKE"/>
    <property type="match status" value="1"/>
</dbReference>
<reference evidence="5 6" key="1">
    <citation type="submission" date="2023-10" db="EMBL/GenBank/DDBJ databases">
        <title>Chromosome-scale genome assembly provides insights into flower coloration mechanisms of Canna indica.</title>
        <authorList>
            <person name="Li C."/>
        </authorList>
    </citation>
    <scope>NUCLEOTIDE SEQUENCE [LARGE SCALE GENOMIC DNA]</scope>
    <source>
        <tissue evidence="5">Flower</tissue>
    </source>
</reference>
<dbReference type="EMBL" id="CP136895">
    <property type="protein sequence ID" value="WOL10306.1"/>
    <property type="molecule type" value="Genomic_DNA"/>
</dbReference>
<name>A0AAQ3QI67_9LILI</name>
<evidence type="ECO:0000256" key="4">
    <source>
        <dbReference type="ARBA" id="ARBA00023180"/>
    </source>
</evidence>
<keyword evidence="3" id="KW-0378">Hydrolase</keyword>
<dbReference type="InterPro" id="IPR001087">
    <property type="entry name" value="GDSL"/>
</dbReference>
<comment type="similarity">
    <text evidence="1">Belongs to the 'GDSL' lipolytic enzyme family.</text>
</comment>